<organism evidence="7 8">
    <name type="scientific">Paracidobacterium acidisoli</name>
    <dbReference type="NCBI Taxonomy" id="2303751"/>
    <lineage>
        <taxon>Bacteria</taxon>
        <taxon>Pseudomonadati</taxon>
        <taxon>Acidobacteriota</taxon>
        <taxon>Terriglobia</taxon>
        <taxon>Terriglobales</taxon>
        <taxon>Acidobacteriaceae</taxon>
        <taxon>Paracidobacterium</taxon>
    </lineage>
</organism>
<dbReference type="Pfam" id="PF00005">
    <property type="entry name" value="ABC_tran"/>
    <property type="match status" value="1"/>
</dbReference>
<proteinExistence type="predicted"/>
<dbReference type="SMART" id="SM00382">
    <property type="entry name" value="AAA"/>
    <property type="match status" value="1"/>
</dbReference>
<dbReference type="SUPFAM" id="SSF52540">
    <property type="entry name" value="P-loop containing nucleoside triphosphate hydrolases"/>
    <property type="match status" value="1"/>
</dbReference>
<dbReference type="InterPro" id="IPR003439">
    <property type="entry name" value="ABC_transporter-like_ATP-bd"/>
</dbReference>
<evidence type="ECO:0000313" key="8">
    <source>
        <dbReference type="Proteomes" id="UP000264702"/>
    </source>
</evidence>
<dbReference type="OrthoDB" id="9799337at2"/>
<reference evidence="7 8" key="1">
    <citation type="submission" date="2018-08" db="EMBL/GenBank/DDBJ databases">
        <title>Acidipila sp. 4G-K13, an acidobacterium isolated from forest soil.</title>
        <authorList>
            <person name="Gao Z.-H."/>
            <person name="Qiu L.-H."/>
        </authorList>
    </citation>
    <scope>NUCLEOTIDE SEQUENCE [LARGE SCALE GENOMIC DNA]</scope>
    <source>
        <strain evidence="7 8">4G-K13</strain>
    </source>
</reference>
<feature type="domain" description="ABC transporter" evidence="6">
    <location>
        <begin position="5"/>
        <end position="240"/>
    </location>
</feature>
<dbReference type="GO" id="GO:0016887">
    <property type="term" value="F:ATP hydrolysis activity"/>
    <property type="evidence" value="ECO:0007669"/>
    <property type="project" value="InterPro"/>
</dbReference>
<dbReference type="GO" id="GO:0005524">
    <property type="term" value="F:ATP binding"/>
    <property type="evidence" value="ECO:0007669"/>
    <property type="project" value="UniProtKB-KW"/>
</dbReference>
<dbReference type="PROSITE" id="PS00211">
    <property type="entry name" value="ABC_TRANSPORTER_1"/>
    <property type="match status" value="1"/>
</dbReference>
<evidence type="ECO:0000256" key="1">
    <source>
        <dbReference type="ARBA" id="ARBA00022448"/>
    </source>
</evidence>
<sequence>MTTLLEFADVSFGYTAEPILEAVNATVSAGECIALIGPNGAGKTTLLRLAAGMLTPASGEVRFQGAPLRRRSRQHIARSIALVPQNLDVPFAFTVEQIVEQGRTPFIRALGGLQRTDREAIENALELTDTGYLRARIFNQLSGGERQRVKIALGLAQQPRLLLLDEPAQQLDIARQMEMMQLIRSLRSQGITLLASMHDLFLIDDTFSSVCSISPGEPLQQGPVDEMLCPESLERIFHCPPGSLPRKEICLA</sequence>
<dbReference type="InterPro" id="IPR027417">
    <property type="entry name" value="P-loop_NTPase"/>
</dbReference>
<evidence type="ECO:0000256" key="3">
    <source>
        <dbReference type="ARBA" id="ARBA00022840"/>
    </source>
</evidence>
<name>A0A372IPN8_9BACT</name>
<evidence type="ECO:0000256" key="2">
    <source>
        <dbReference type="ARBA" id="ARBA00022741"/>
    </source>
</evidence>
<dbReference type="Proteomes" id="UP000264702">
    <property type="component" value="Unassembled WGS sequence"/>
</dbReference>
<dbReference type="EMBL" id="QVQT01000003">
    <property type="protein sequence ID" value="RFU16930.1"/>
    <property type="molecule type" value="Genomic_DNA"/>
</dbReference>
<evidence type="ECO:0000256" key="5">
    <source>
        <dbReference type="ARBA" id="ARBA00037066"/>
    </source>
</evidence>
<keyword evidence="1" id="KW-0813">Transport</keyword>
<gene>
    <name evidence="7" type="ORF">D0Y96_09360</name>
</gene>
<evidence type="ECO:0000259" key="6">
    <source>
        <dbReference type="PROSITE" id="PS50893"/>
    </source>
</evidence>
<keyword evidence="3 7" id="KW-0067">ATP-binding</keyword>
<dbReference type="RefSeq" id="WP_117299100.1">
    <property type="nucleotide sequence ID" value="NZ_QVQT02000003.1"/>
</dbReference>
<dbReference type="InterPro" id="IPR017871">
    <property type="entry name" value="ABC_transporter-like_CS"/>
</dbReference>
<dbReference type="FunFam" id="3.40.50.300:FF:000134">
    <property type="entry name" value="Iron-enterobactin ABC transporter ATP-binding protein"/>
    <property type="match status" value="1"/>
</dbReference>
<keyword evidence="8" id="KW-1185">Reference proteome</keyword>
<evidence type="ECO:0000256" key="4">
    <source>
        <dbReference type="ARBA" id="ARBA00022967"/>
    </source>
</evidence>
<comment type="caution">
    <text evidence="7">The sequence shown here is derived from an EMBL/GenBank/DDBJ whole genome shotgun (WGS) entry which is preliminary data.</text>
</comment>
<dbReference type="PANTHER" id="PTHR42794:SF1">
    <property type="entry name" value="HEMIN IMPORT ATP-BINDING PROTEIN HMUV"/>
    <property type="match status" value="1"/>
</dbReference>
<keyword evidence="2" id="KW-0547">Nucleotide-binding</keyword>
<protein>
    <submittedName>
        <fullName evidence="7">ABC transporter ATP-binding protein</fullName>
    </submittedName>
</protein>
<accession>A0A372IPN8</accession>
<dbReference type="Gene3D" id="3.40.50.300">
    <property type="entry name" value="P-loop containing nucleotide triphosphate hydrolases"/>
    <property type="match status" value="1"/>
</dbReference>
<keyword evidence="4" id="KW-1278">Translocase</keyword>
<dbReference type="PROSITE" id="PS50893">
    <property type="entry name" value="ABC_TRANSPORTER_2"/>
    <property type="match status" value="1"/>
</dbReference>
<dbReference type="InterPro" id="IPR003593">
    <property type="entry name" value="AAA+_ATPase"/>
</dbReference>
<dbReference type="AlphaFoldDB" id="A0A372IPN8"/>
<comment type="function">
    <text evidence="5">Part of the ABC transporter complex HmuTUV involved in hemin import. Responsible for energy coupling to the transport system.</text>
</comment>
<dbReference type="PANTHER" id="PTHR42794">
    <property type="entry name" value="HEMIN IMPORT ATP-BINDING PROTEIN HMUV"/>
    <property type="match status" value="1"/>
</dbReference>
<evidence type="ECO:0000313" key="7">
    <source>
        <dbReference type="EMBL" id="RFU16930.1"/>
    </source>
</evidence>